<dbReference type="eggNOG" id="COG0714">
    <property type="taxonomic scope" value="Bacteria"/>
</dbReference>
<evidence type="ECO:0000259" key="4">
    <source>
        <dbReference type="SMART" id="SM00382"/>
    </source>
</evidence>
<dbReference type="Pfam" id="PF07728">
    <property type="entry name" value="AAA_5"/>
    <property type="match status" value="1"/>
</dbReference>
<dbReference type="STRING" id="563192.HMPREF0179_02699"/>
<evidence type="ECO:0000313" key="6">
    <source>
        <dbReference type="Proteomes" id="UP000006034"/>
    </source>
</evidence>
<dbReference type="GO" id="GO:0005524">
    <property type="term" value="F:ATP binding"/>
    <property type="evidence" value="ECO:0007669"/>
    <property type="project" value="UniProtKB-KW"/>
</dbReference>
<sequence>MNQNLFKELASLVPMQLDAGQVFTGMPTGKTVKGYKDACLYTPSIDPGYIFHESARDVVVWFMHDLDPLYLYGPTGCGKTTLIKQLAARLNYPTFEVTGHGRLEFADLCGHISLQKGNMVYEYGPLPLAMRYGGILLINEIDLLSPDVAAGLNGVLERGVLCLPENGGELIEPSPMFRFACTANTNGGGDDTGLYQGTTRQNIAWLDRFMLCEVGYPAPETEKELLSRQFPNLPEHILSNMVSFANEVRKLFMGDADSYENTIEVTLSTRTLIRWADLTLKFQPLANQGIEPLSYALDRSLAFKATRSTRAMLHELVQRIFAVTF</sequence>
<keyword evidence="6" id="KW-1185">Reference proteome</keyword>
<evidence type="ECO:0000313" key="5">
    <source>
        <dbReference type="EMBL" id="EFV43508.1"/>
    </source>
</evidence>
<dbReference type="AlphaFoldDB" id="E5Y931"/>
<gene>
    <name evidence="5" type="ORF">HMPREF0179_02699</name>
</gene>
<dbReference type="CDD" id="cd00009">
    <property type="entry name" value="AAA"/>
    <property type="match status" value="1"/>
</dbReference>
<evidence type="ECO:0000256" key="2">
    <source>
        <dbReference type="ARBA" id="ARBA00022741"/>
    </source>
</evidence>
<accession>E5Y931</accession>
<dbReference type="GeneID" id="78084907"/>
<proteinExistence type="inferred from homology"/>
<keyword evidence="3" id="KW-0067">ATP-binding</keyword>
<dbReference type="PANTHER" id="PTHR42759">
    <property type="entry name" value="MOXR FAMILY PROTEIN"/>
    <property type="match status" value="1"/>
</dbReference>
<protein>
    <submittedName>
        <fullName evidence="5">Cobaltochelatase CobS</fullName>
    </submittedName>
</protein>
<dbReference type="Proteomes" id="UP000006034">
    <property type="component" value="Unassembled WGS sequence"/>
</dbReference>
<dbReference type="InterPro" id="IPR013615">
    <property type="entry name" value="CbbQ_C"/>
</dbReference>
<reference evidence="5 6" key="1">
    <citation type="submission" date="2010-10" db="EMBL/GenBank/DDBJ databases">
        <authorList>
            <consortium name="The Broad Institute Genome Sequencing Platform"/>
            <person name="Ward D."/>
            <person name="Earl A."/>
            <person name="Feldgarden M."/>
            <person name="Young S.K."/>
            <person name="Gargeya S."/>
            <person name="Zeng Q."/>
            <person name="Alvarado L."/>
            <person name="Berlin A."/>
            <person name="Bochicchio J."/>
            <person name="Chapman S.B."/>
            <person name="Chen Z."/>
            <person name="Freedman E."/>
            <person name="Gellesch M."/>
            <person name="Goldberg J."/>
            <person name="Griggs A."/>
            <person name="Gujja S."/>
            <person name="Heilman E."/>
            <person name="Heiman D."/>
            <person name="Howarth C."/>
            <person name="Mehta T."/>
            <person name="Neiman D."/>
            <person name="Pearson M."/>
            <person name="Roberts A."/>
            <person name="Saif S."/>
            <person name="Shea T."/>
            <person name="Shenoy N."/>
            <person name="Sisk P."/>
            <person name="Stolte C."/>
            <person name="Sykes S."/>
            <person name="White J."/>
            <person name="Yandava C."/>
            <person name="Allen-Vercoe E."/>
            <person name="Sibley C."/>
            <person name="Ambrose C.E."/>
            <person name="Strauss J."/>
            <person name="Daigneault M."/>
            <person name="Haas B."/>
            <person name="Nusbaum C."/>
            <person name="Birren B."/>
        </authorList>
    </citation>
    <scope>NUCLEOTIDE SEQUENCE [LARGE SCALE GENOMIC DNA]</scope>
    <source>
        <strain evidence="5 6">3_1_6</strain>
    </source>
</reference>
<dbReference type="Gene3D" id="3.40.50.300">
    <property type="entry name" value="P-loop containing nucleotide triphosphate hydrolases"/>
    <property type="match status" value="1"/>
</dbReference>
<dbReference type="HOGENOM" id="CLU_051316_0_0_7"/>
<dbReference type="EMBL" id="ADCP02000001">
    <property type="protein sequence ID" value="EFV43508.1"/>
    <property type="molecule type" value="Genomic_DNA"/>
</dbReference>
<feature type="domain" description="AAA+ ATPase" evidence="4">
    <location>
        <begin position="65"/>
        <end position="189"/>
    </location>
</feature>
<dbReference type="InterPro" id="IPR027417">
    <property type="entry name" value="P-loop_NTPase"/>
</dbReference>
<name>E5Y931_BILW3</name>
<dbReference type="OrthoDB" id="5429767at2"/>
<dbReference type="SUPFAM" id="SSF52540">
    <property type="entry name" value="P-loop containing nucleoside triphosphate hydrolases"/>
    <property type="match status" value="1"/>
</dbReference>
<dbReference type="RefSeq" id="WP_005028736.1">
    <property type="nucleotide sequence ID" value="NZ_KE150238.1"/>
</dbReference>
<dbReference type="Pfam" id="PF08406">
    <property type="entry name" value="CbbQ_C"/>
    <property type="match status" value="1"/>
</dbReference>
<organism evidence="5 6">
    <name type="scientific">Bilophila wadsworthia (strain 3_1_6)</name>
    <dbReference type="NCBI Taxonomy" id="563192"/>
    <lineage>
        <taxon>Bacteria</taxon>
        <taxon>Pseudomonadati</taxon>
        <taxon>Thermodesulfobacteriota</taxon>
        <taxon>Desulfovibrionia</taxon>
        <taxon>Desulfovibrionales</taxon>
        <taxon>Desulfovibrionaceae</taxon>
        <taxon>Bilophila</taxon>
    </lineage>
</organism>
<dbReference type="SMART" id="SM00382">
    <property type="entry name" value="AAA"/>
    <property type="match status" value="1"/>
</dbReference>
<dbReference type="InterPro" id="IPR003593">
    <property type="entry name" value="AAA+_ATPase"/>
</dbReference>
<dbReference type="InterPro" id="IPR050764">
    <property type="entry name" value="CbbQ/NirQ/NorQ/GpvN"/>
</dbReference>
<dbReference type="PANTHER" id="PTHR42759:SF1">
    <property type="entry name" value="MAGNESIUM-CHELATASE SUBUNIT CHLD"/>
    <property type="match status" value="1"/>
</dbReference>
<comment type="caution">
    <text evidence="5">The sequence shown here is derived from an EMBL/GenBank/DDBJ whole genome shotgun (WGS) entry which is preliminary data.</text>
</comment>
<evidence type="ECO:0000256" key="1">
    <source>
        <dbReference type="ARBA" id="ARBA00009417"/>
    </source>
</evidence>
<reference evidence="5 6" key="2">
    <citation type="submission" date="2013-04" db="EMBL/GenBank/DDBJ databases">
        <title>The Genome Sequence of Bilophila wadsworthia 3_1_6.</title>
        <authorList>
            <consortium name="The Broad Institute Genomics Platform"/>
            <person name="Earl A."/>
            <person name="Ward D."/>
            <person name="Feldgarden M."/>
            <person name="Gevers D."/>
            <person name="Sibley C."/>
            <person name="Strauss J."/>
            <person name="Allen-Vercoe E."/>
            <person name="Walker B."/>
            <person name="Young S."/>
            <person name="Zeng Q."/>
            <person name="Gargeya S."/>
            <person name="Fitzgerald M."/>
            <person name="Haas B."/>
            <person name="Abouelleil A."/>
            <person name="Allen A.W."/>
            <person name="Alvarado L."/>
            <person name="Arachchi H.M."/>
            <person name="Berlin A.M."/>
            <person name="Chapman S.B."/>
            <person name="Gainer-Dewar J."/>
            <person name="Goldberg J."/>
            <person name="Griggs A."/>
            <person name="Gujja S."/>
            <person name="Hansen M."/>
            <person name="Howarth C."/>
            <person name="Imamovic A."/>
            <person name="Ireland A."/>
            <person name="Larimer J."/>
            <person name="McCowan C."/>
            <person name="Murphy C."/>
            <person name="Pearson M."/>
            <person name="Poon T.W."/>
            <person name="Priest M."/>
            <person name="Roberts A."/>
            <person name="Saif S."/>
            <person name="Shea T."/>
            <person name="Sisk P."/>
            <person name="Sykes S."/>
            <person name="Wortman J."/>
            <person name="Nusbaum C."/>
            <person name="Birren B."/>
        </authorList>
    </citation>
    <scope>NUCLEOTIDE SEQUENCE [LARGE SCALE GENOMIC DNA]</scope>
    <source>
        <strain evidence="5 6">3_1_6</strain>
    </source>
</reference>
<dbReference type="GO" id="GO:0016887">
    <property type="term" value="F:ATP hydrolysis activity"/>
    <property type="evidence" value="ECO:0007669"/>
    <property type="project" value="InterPro"/>
</dbReference>
<evidence type="ECO:0000256" key="3">
    <source>
        <dbReference type="ARBA" id="ARBA00022840"/>
    </source>
</evidence>
<keyword evidence="2" id="KW-0547">Nucleotide-binding</keyword>
<dbReference type="InterPro" id="IPR011704">
    <property type="entry name" value="ATPase_dyneun-rel_AAA"/>
</dbReference>
<comment type="similarity">
    <text evidence="1">Belongs to the CbbQ/NirQ/NorQ/GpvN family.</text>
</comment>